<evidence type="ECO:0000313" key="6">
    <source>
        <dbReference type="EMBL" id="QOI90348.1"/>
    </source>
</evidence>
<dbReference type="InterPro" id="IPR050615">
    <property type="entry name" value="ATP-dep_DNA_Helicase"/>
</dbReference>
<organismHost>
    <name type="scientific">Pyramimonas plurioculata</name>
    <dbReference type="NCBI Taxonomy" id="36893"/>
</organismHost>
<keyword evidence="4" id="KW-0067">ATP-binding</keyword>
<accession>A0A7M3UNR9</accession>
<dbReference type="GO" id="GO:0005524">
    <property type="term" value="F:ATP binding"/>
    <property type="evidence" value="ECO:0007669"/>
    <property type="project" value="UniProtKB-KW"/>
</dbReference>
<keyword evidence="3" id="KW-0347">Helicase</keyword>
<dbReference type="InterPro" id="IPR006935">
    <property type="entry name" value="Helicase/UvrB_N"/>
</dbReference>
<dbReference type="PANTHER" id="PTHR11274:SF0">
    <property type="entry name" value="GENERAL TRANSCRIPTION AND DNA REPAIR FACTOR IIH HELICASE SUBUNIT XPB"/>
    <property type="match status" value="1"/>
</dbReference>
<organism evidence="6">
    <name type="scientific">Pyramimonas orientalis virus</name>
    <name type="common">PoV01</name>
    <dbReference type="NCBI Taxonomy" id="455367"/>
    <lineage>
        <taxon>Viruses</taxon>
        <taxon>Varidnaviria</taxon>
        <taxon>Bamfordvirae</taxon>
        <taxon>Nucleocytoviricota</taxon>
        <taxon>Megaviricetes</taxon>
        <taxon>Imitervirales</taxon>
        <taxon>Allomimiviridae</taxon>
        <taxon>Heliosvirus</taxon>
        <taxon>Heliosvirus raunefjordenense</taxon>
    </lineage>
</organism>
<sequence length="719" mass="83715">MNTNNGYIYVRYHTSYDALCKLGKTGNIIERDCVYATGEPIRGTFESVFEVELKHMGFYENLLKYQFQHLNVIYDGGTEFFKKEIIYQIEPYLTSMNLSYRKLSSSEIDNIKRIVRLKLLKKKIIRLLLLLKKSPNTLTPRPDQEEIIQNSILHFKQYEKGMLVLMCGMGKTLISLWVAQRMNVKTLVVGVPNLLLVRQWYNDVKLLFPKHLVLLVKEGNITEGDIERFVSTHSKHVVITTYASSHKVKNATNRCGFNFDMKINDEAHHLTSVVNDQEKKTNCRMLEIASKKQLSLTATLKVLGEKNDEIISNDNLVHFGEIIERKSLLWSINLGVICDYEIQTITTDDTINDYDSYLFKDDNDKRMFMSAITSLKSISSGNTHHLLVYANNLQNTQILMQHIEHLLNTEFKHLKEKLYYSGYDSTLNNRQQEQAIEQFRKSKYGIITCVYCLGEGWDFPILDGVVFSEKMTSNIRIVQSALRASRLNKFQPNKKAKIILPIIVHKNVECVEQLVKDTSGSKDDMKTVKEVIYHMGLEDETICQKIKLFKIKLNDTTKTYVGEDNNCGNEEIGQYDKELTDHLLLNTVRRCGLGVGFEKAKRILKEKLLRSKEAYYELCKKDVRFAREPEVFYKNQFTNWVDYLGIERVYYDKDTCIKKVQEYIEPRLKLNISLICENACLNDKMFPPFGLWVDYYNVNTLEELVMVKSKKKCNRIFKK</sequence>
<dbReference type="SUPFAM" id="SSF52540">
    <property type="entry name" value="P-loop containing nucleoside triphosphate hydrolases"/>
    <property type="match status" value="2"/>
</dbReference>
<evidence type="ECO:0000256" key="2">
    <source>
        <dbReference type="ARBA" id="ARBA00022801"/>
    </source>
</evidence>
<keyword evidence="2" id="KW-0378">Hydrolase</keyword>
<dbReference type="EMBL" id="MT663535">
    <property type="protein sequence ID" value="QOI90348.1"/>
    <property type="molecule type" value="Genomic_DNA"/>
</dbReference>
<evidence type="ECO:0000256" key="3">
    <source>
        <dbReference type="ARBA" id="ARBA00022806"/>
    </source>
</evidence>
<evidence type="ECO:0000256" key="1">
    <source>
        <dbReference type="ARBA" id="ARBA00022741"/>
    </source>
</evidence>
<keyword evidence="1" id="KW-0547">Nucleotide-binding</keyword>
<dbReference type="InterPro" id="IPR014001">
    <property type="entry name" value="Helicase_ATP-bd"/>
</dbReference>
<dbReference type="InterPro" id="IPR001650">
    <property type="entry name" value="Helicase_C-like"/>
</dbReference>
<dbReference type="Pfam" id="PF00271">
    <property type="entry name" value="Helicase_C"/>
    <property type="match status" value="1"/>
</dbReference>
<proteinExistence type="predicted"/>
<feature type="domain" description="Helicase ATP-binding" evidence="5">
    <location>
        <begin position="152"/>
        <end position="318"/>
    </location>
</feature>
<dbReference type="Gene3D" id="3.40.50.300">
    <property type="entry name" value="P-loop containing nucleotide triphosphate hydrolases"/>
    <property type="match status" value="2"/>
</dbReference>
<evidence type="ECO:0000259" key="5">
    <source>
        <dbReference type="PROSITE" id="PS51192"/>
    </source>
</evidence>
<dbReference type="Pfam" id="PF04851">
    <property type="entry name" value="ResIII"/>
    <property type="match status" value="1"/>
</dbReference>
<dbReference type="InterPro" id="IPR027417">
    <property type="entry name" value="P-loop_NTPase"/>
</dbReference>
<dbReference type="SMART" id="SM00487">
    <property type="entry name" value="DEXDc"/>
    <property type="match status" value="1"/>
</dbReference>
<dbReference type="GO" id="GO:0003677">
    <property type="term" value="F:DNA binding"/>
    <property type="evidence" value="ECO:0007669"/>
    <property type="project" value="InterPro"/>
</dbReference>
<dbReference type="GO" id="GO:0016787">
    <property type="term" value="F:hydrolase activity"/>
    <property type="evidence" value="ECO:0007669"/>
    <property type="project" value="UniProtKB-KW"/>
</dbReference>
<gene>
    <name evidence="6" type="ORF">HWQ62_00211</name>
</gene>
<reference evidence="6" key="1">
    <citation type="submission" date="2020-06" db="EMBL/GenBank/DDBJ databases">
        <title>Lateral gene transfer of anion-conducting channel rhodopsins between green algae and giant viruses.</title>
        <authorList>
            <person name="Rozenberg A."/>
            <person name="Oppermann J."/>
            <person name="Wietek J."/>
            <person name="Fernandez Lahore R.G."/>
            <person name="Sandaa R.-A."/>
            <person name="Bratbak G."/>
            <person name="Hegemann P."/>
            <person name="Beja O."/>
        </authorList>
    </citation>
    <scope>NUCLEOTIDE SEQUENCE</scope>
    <source>
        <strain evidence="6">01B</strain>
    </source>
</reference>
<protein>
    <recommendedName>
        <fullName evidence="5">Helicase ATP-binding domain-containing protein</fullName>
    </recommendedName>
</protein>
<dbReference type="PROSITE" id="PS51192">
    <property type="entry name" value="HELICASE_ATP_BIND_1"/>
    <property type="match status" value="1"/>
</dbReference>
<name>A0A7M3UNR9_POV01</name>
<evidence type="ECO:0000256" key="4">
    <source>
        <dbReference type="ARBA" id="ARBA00022840"/>
    </source>
</evidence>
<dbReference type="GO" id="GO:0004386">
    <property type="term" value="F:helicase activity"/>
    <property type="evidence" value="ECO:0007669"/>
    <property type="project" value="UniProtKB-KW"/>
</dbReference>
<dbReference type="PANTHER" id="PTHR11274">
    <property type="entry name" value="RAD25/XP-B DNA REPAIR HELICASE"/>
    <property type="match status" value="1"/>
</dbReference>